<evidence type="ECO:0000256" key="8">
    <source>
        <dbReference type="SAM" id="SignalP"/>
    </source>
</evidence>
<evidence type="ECO:0000256" key="6">
    <source>
        <dbReference type="ARBA" id="ARBA00023136"/>
    </source>
</evidence>
<keyword evidence="6" id="KW-0472">Membrane</keyword>
<dbReference type="Gene3D" id="3.30.1300.30">
    <property type="entry name" value="GSPII I/J protein-like"/>
    <property type="match status" value="1"/>
</dbReference>
<comment type="subcellular location">
    <subcellularLocation>
        <location evidence="2">Cell outer membrane</location>
    </subcellularLocation>
    <subcellularLocation>
        <location evidence="1">Cell surface</location>
    </subcellularLocation>
</comment>
<protein>
    <submittedName>
        <fullName evidence="10">YadA C-terminal domain-containing protein</fullName>
    </submittedName>
</protein>
<evidence type="ECO:0000313" key="10">
    <source>
        <dbReference type="EMBL" id="MDH5924317.1"/>
    </source>
</evidence>
<evidence type="ECO:0000256" key="3">
    <source>
        <dbReference type="ARBA" id="ARBA00022452"/>
    </source>
</evidence>
<reference evidence="10" key="1">
    <citation type="submission" date="2022-01" db="EMBL/GenBank/DDBJ databases">
        <title>Vibrio aestuarianus Clade A and Clade B isolates are associated with Pacific oyster (Crassostrea gigas) disease outbreaks across Ireland.</title>
        <authorList>
            <person name="Coyle N."/>
            <person name="O'Toole C."/>
            <person name="Thomas J.C.L."/>
            <person name="Ryder D."/>
            <person name="Cheslett D."/>
            <person name="Feist S."/>
            <person name="Bean T."/>
            <person name="Joseph A."/>
            <person name="Waina A."/>
            <person name="Feil E."/>
            <person name="Verner-Jeffreys D.W."/>
        </authorList>
    </citation>
    <scope>NUCLEOTIDE SEQUENCE</scope>
    <source>
        <strain evidence="10">S/17/14 A</strain>
    </source>
</reference>
<dbReference type="GO" id="GO:0009986">
    <property type="term" value="C:cell surface"/>
    <property type="evidence" value="ECO:0007669"/>
    <property type="project" value="UniProtKB-SubCell"/>
</dbReference>
<dbReference type="Proteomes" id="UP001159663">
    <property type="component" value="Unassembled WGS sequence"/>
</dbReference>
<dbReference type="RefSeq" id="WP_280534853.1">
    <property type="nucleotide sequence ID" value="NZ_JAKMYX010000191.1"/>
</dbReference>
<accession>A0AA43JYF7</accession>
<dbReference type="InterPro" id="IPR045584">
    <property type="entry name" value="Pilin-like"/>
</dbReference>
<feature type="signal peptide" evidence="8">
    <location>
        <begin position="1"/>
        <end position="24"/>
    </location>
</feature>
<evidence type="ECO:0000256" key="7">
    <source>
        <dbReference type="ARBA" id="ARBA00023237"/>
    </source>
</evidence>
<feature type="chain" id="PRO_5041278808" evidence="8">
    <location>
        <begin position="25"/>
        <end position="661"/>
    </location>
</feature>
<name>A0AA43JYF7_VIBSP</name>
<evidence type="ECO:0000256" key="5">
    <source>
        <dbReference type="ARBA" id="ARBA00022729"/>
    </source>
</evidence>
<proteinExistence type="predicted"/>
<dbReference type="InterPro" id="IPR005594">
    <property type="entry name" value="YadA_C"/>
</dbReference>
<keyword evidence="7" id="KW-0998">Cell outer membrane</keyword>
<gene>
    <name evidence="10" type="ORF">L8R85_25295</name>
</gene>
<sequence>MKNTAKLTLLTASITAILSAPAMATNADDIGGINFKLDQTNQRIEGVNNNANLGINTVSSHLKVTNAQVASNQHLLNSVENGVKSNTNNIYHLEQQIHVNESAIYSQMDDNKAASNQLTMHALQMSAQNRQDNADQQKTIDENHARLSNQEMTINDQSGRIHTAEQDSQHALGAIATMDKSITAINDHTAKAEASIQAFASRTTDSIKANTQIGLDAQVAAASAQSTASKNTSGIVNNAKDIEGNTQIGLDAQVAAVNAQSSASKNSSDIALANEHTAQAEASIQSFAGRATDSINSNTAAITAANDHTAKAEASIQAFAGRATDSINSNSTAIADNTQIGLDAQVAAVNAQSTASKNTSDIANNAKDIEGNTQIGLDAQVAAANAQSSASKNSSDIALANEHTAKAEASIQAFAGRATDSINSNSTAIADNTQIGLDAQVAAASAQSTASKNISDIANNAKDIEGNTQIGLDAQVAAANAQSSASKNSSDIAINAEGIAQNESKTEVNAESNQLTRNEAAQVITANAHAIQSNYDDVYAVRGQTRSNTTQIANNAQDIHQNRVDINKNTADIKDLRSDLEEQAKQTAGIGAMAMATSNLVMPYSVGKFSVTAGVGNYDSESAIAVGSGYRFDDHLTVRANAAYETGSENVGIGAGVGYEF</sequence>
<comment type="caution">
    <text evidence="10">The sequence shown here is derived from an EMBL/GenBank/DDBJ whole genome shotgun (WGS) entry which is preliminary data.</text>
</comment>
<evidence type="ECO:0000256" key="1">
    <source>
        <dbReference type="ARBA" id="ARBA00004241"/>
    </source>
</evidence>
<dbReference type="SUPFAM" id="SSF54523">
    <property type="entry name" value="Pili subunits"/>
    <property type="match status" value="1"/>
</dbReference>
<dbReference type="EMBL" id="JAKMYX010000191">
    <property type="protein sequence ID" value="MDH5924317.1"/>
    <property type="molecule type" value="Genomic_DNA"/>
</dbReference>
<evidence type="ECO:0000256" key="4">
    <source>
        <dbReference type="ARBA" id="ARBA00022692"/>
    </source>
</evidence>
<organism evidence="10 11">
    <name type="scientific">Vibrio splendidus</name>
    <dbReference type="NCBI Taxonomy" id="29497"/>
    <lineage>
        <taxon>Bacteria</taxon>
        <taxon>Pseudomonadati</taxon>
        <taxon>Pseudomonadota</taxon>
        <taxon>Gammaproteobacteria</taxon>
        <taxon>Vibrionales</taxon>
        <taxon>Vibrionaceae</taxon>
        <taxon>Vibrio</taxon>
    </lineage>
</organism>
<keyword evidence="5 8" id="KW-0732">Signal</keyword>
<dbReference type="GO" id="GO:0009279">
    <property type="term" value="C:cell outer membrane"/>
    <property type="evidence" value="ECO:0007669"/>
    <property type="project" value="UniProtKB-SubCell"/>
</dbReference>
<dbReference type="AlphaFoldDB" id="A0AA43JYF7"/>
<evidence type="ECO:0000259" key="9">
    <source>
        <dbReference type="Pfam" id="PF03895"/>
    </source>
</evidence>
<evidence type="ECO:0000313" key="11">
    <source>
        <dbReference type="Proteomes" id="UP001159663"/>
    </source>
</evidence>
<keyword evidence="4" id="KW-0812">Transmembrane</keyword>
<keyword evidence="3" id="KW-1134">Transmembrane beta strand</keyword>
<evidence type="ECO:0000256" key="2">
    <source>
        <dbReference type="ARBA" id="ARBA00004442"/>
    </source>
</evidence>
<feature type="domain" description="Trimeric autotransporter adhesin YadA-like C-terminal membrane anchor" evidence="9">
    <location>
        <begin position="603"/>
        <end position="661"/>
    </location>
</feature>
<dbReference type="Pfam" id="PF03895">
    <property type="entry name" value="YadA_anchor"/>
    <property type="match status" value="1"/>
</dbReference>